<organism evidence="2 3">
    <name type="scientific">Venustampulla echinocandica</name>
    <dbReference type="NCBI Taxonomy" id="2656787"/>
    <lineage>
        <taxon>Eukaryota</taxon>
        <taxon>Fungi</taxon>
        <taxon>Dikarya</taxon>
        <taxon>Ascomycota</taxon>
        <taxon>Pezizomycotina</taxon>
        <taxon>Leotiomycetes</taxon>
        <taxon>Helotiales</taxon>
        <taxon>Pleuroascaceae</taxon>
        <taxon>Venustampulla</taxon>
    </lineage>
</organism>
<dbReference type="Pfam" id="PF00078">
    <property type="entry name" value="RVT_1"/>
    <property type="match status" value="1"/>
</dbReference>
<protein>
    <recommendedName>
        <fullName evidence="1">Reverse transcriptase domain-containing protein</fullName>
    </recommendedName>
</protein>
<accession>A0A370TK45</accession>
<evidence type="ECO:0000313" key="2">
    <source>
        <dbReference type="EMBL" id="RDL35893.1"/>
    </source>
</evidence>
<gene>
    <name evidence="2" type="ORF">BP5553_06505</name>
</gene>
<keyword evidence="3" id="KW-1185">Reference proteome</keyword>
<dbReference type="RefSeq" id="XP_031868549.1">
    <property type="nucleotide sequence ID" value="XM_032015128.1"/>
</dbReference>
<dbReference type="InterPro" id="IPR043502">
    <property type="entry name" value="DNA/RNA_pol_sf"/>
</dbReference>
<feature type="domain" description="Reverse transcriptase" evidence="1">
    <location>
        <begin position="14"/>
        <end position="244"/>
    </location>
</feature>
<dbReference type="PANTHER" id="PTHR33481:SF1">
    <property type="entry name" value="ENDONUCLEASE_EXONUCLEASE_PHOSPHATASE DOMAIN-CONTAINING PROTEIN-RELATED"/>
    <property type="match status" value="1"/>
</dbReference>
<dbReference type="EMBL" id="NPIC01000005">
    <property type="protein sequence ID" value="RDL35893.1"/>
    <property type="molecule type" value="Genomic_DNA"/>
</dbReference>
<name>A0A370TK45_9HELO</name>
<dbReference type="PANTHER" id="PTHR33481">
    <property type="entry name" value="REVERSE TRANSCRIPTASE"/>
    <property type="match status" value="1"/>
</dbReference>
<dbReference type="GeneID" id="43599354"/>
<evidence type="ECO:0000259" key="1">
    <source>
        <dbReference type="PROSITE" id="PS50878"/>
    </source>
</evidence>
<dbReference type="InterPro" id="IPR000477">
    <property type="entry name" value="RT_dom"/>
</dbReference>
<sequence length="244" mass="27024">MDIIAPALQVLFNGCLATGCYPKGFKHSCTVALRKPGKGGYTQPKPYRPIALLNTIGKILDAVIARRISSAVEMYGLLPGEHMGGRKGRSTEHAIHVLLERIYTAWYASGVDIASHLLLEVSSAFDNVSHPRLIHNLRKRRVDLQTLMLIDSFLEDRTTTLHVGMDTSAPFRTSTGIPQGSPLSPILYLFYNADLLEIGSRPDQNMCSSGYIDDVAILVSSRTTEEKCKRLKQVHAECEAWTKK</sequence>
<dbReference type="OrthoDB" id="3564644at2759"/>
<dbReference type="CDD" id="cd01650">
    <property type="entry name" value="RT_nLTR_like"/>
    <property type="match status" value="1"/>
</dbReference>
<dbReference type="AlphaFoldDB" id="A0A370TK45"/>
<dbReference type="PROSITE" id="PS50878">
    <property type="entry name" value="RT_POL"/>
    <property type="match status" value="1"/>
</dbReference>
<reference evidence="2 3" key="1">
    <citation type="journal article" date="2018" name="IMA Fungus">
        <title>IMA Genome-F 9: Draft genome sequence of Annulohypoxylon stygium, Aspergillus mulundensis, Berkeleyomyces basicola (syn. Thielaviopsis basicola), Ceratocystis smalleyi, two Cercospora beticola strains, Coleophoma cylindrospora, Fusarium fracticaudum, Phialophora cf. hyalina, and Morchella septimelata.</title>
        <authorList>
            <person name="Wingfield B.D."/>
            <person name="Bills G.F."/>
            <person name="Dong Y."/>
            <person name="Huang W."/>
            <person name="Nel W.J."/>
            <person name="Swalarsk-Parry B.S."/>
            <person name="Vaghefi N."/>
            <person name="Wilken P.M."/>
            <person name="An Z."/>
            <person name="de Beer Z.W."/>
            <person name="De Vos L."/>
            <person name="Chen L."/>
            <person name="Duong T.A."/>
            <person name="Gao Y."/>
            <person name="Hammerbacher A."/>
            <person name="Kikkert J.R."/>
            <person name="Li Y."/>
            <person name="Li H."/>
            <person name="Li K."/>
            <person name="Li Q."/>
            <person name="Liu X."/>
            <person name="Ma X."/>
            <person name="Naidoo K."/>
            <person name="Pethybridge S.J."/>
            <person name="Sun J."/>
            <person name="Steenkamp E.T."/>
            <person name="van der Nest M.A."/>
            <person name="van Wyk S."/>
            <person name="Wingfield M.J."/>
            <person name="Xiong C."/>
            <person name="Yue Q."/>
            <person name="Zhang X."/>
        </authorList>
    </citation>
    <scope>NUCLEOTIDE SEQUENCE [LARGE SCALE GENOMIC DNA]</scope>
    <source>
        <strain evidence="2 3">BP 5553</strain>
    </source>
</reference>
<proteinExistence type="predicted"/>
<dbReference type="STRING" id="2656787.A0A370TK45"/>
<dbReference type="SUPFAM" id="SSF56672">
    <property type="entry name" value="DNA/RNA polymerases"/>
    <property type="match status" value="1"/>
</dbReference>
<evidence type="ECO:0000313" key="3">
    <source>
        <dbReference type="Proteomes" id="UP000254866"/>
    </source>
</evidence>
<comment type="caution">
    <text evidence="2">The sequence shown here is derived from an EMBL/GenBank/DDBJ whole genome shotgun (WGS) entry which is preliminary data.</text>
</comment>
<dbReference type="Proteomes" id="UP000254866">
    <property type="component" value="Unassembled WGS sequence"/>
</dbReference>